<feature type="DNA-binding region" description="H-T-H motif" evidence="4">
    <location>
        <begin position="39"/>
        <end position="58"/>
    </location>
</feature>
<comment type="caution">
    <text evidence="6">The sequence shown here is derived from an EMBL/GenBank/DDBJ whole genome shotgun (WGS) entry which is preliminary data.</text>
</comment>
<dbReference type="SUPFAM" id="SSF46689">
    <property type="entry name" value="Homeodomain-like"/>
    <property type="match status" value="1"/>
</dbReference>
<evidence type="ECO:0000256" key="2">
    <source>
        <dbReference type="ARBA" id="ARBA00023125"/>
    </source>
</evidence>
<dbReference type="Pfam" id="PF00440">
    <property type="entry name" value="TetR_N"/>
    <property type="match status" value="1"/>
</dbReference>
<dbReference type="Proteomes" id="UP000319859">
    <property type="component" value="Unassembled WGS sequence"/>
</dbReference>
<proteinExistence type="predicted"/>
<evidence type="ECO:0000256" key="1">
    <source>
        <dbReference type="ARBA" id="ARBA00023015"/>
    </source>
</evidence>
<evidence type="ECO:0000313" key="6">
    <source>
        <dbReference type="EMBL" id="TWB12802.1"/>
    </source>
</evidence>
<organism evidence="6 7">
    <name type="scientific">Nitrospirillum amazonense</name>
    <dbReference type="NCBI Taxonomy" id="28077"/>
    <lineage>
        <taxon>Bacteria</taxon>
        <taxon>Pseudomonadati</taxon>
        <taxon>Pseudomonadota</taxon>
        <taxon>Alphaproteobacteria</taxon>
        <taxon>Rhodospirillales</taxon>
        <taxon>Azospirillaceae</taxon>
        <taxon>Nitrospirillum</taxon>
    </lineage>
</organism>
<dbReference type="PROSITE" id="PS50977">
    <property type="entry name" value="HTH_TETR_2"/>
    <property type="match status" value="1"/>
</dbReference>
<evidence type="ECO:0000256" key="3">
    <source>
        <dbReference type="ARBA" id="ARBA00023163"/>
    </source>
</evidence>
<dbReference type="AlphaFoldDB" id="A0A560ETU8"/>
<protein>
    <submittedName>
        <fullName evidence="6">TetR family transcriptional regulator</fullName>
    </submittedName>
</protein>
<sequence>MTLKICTTIFGDMARISNREKILTEGLRLVHRRGFIGSSVRDIVQAAGVPQGSFTNHFVSKEAFGLEILDLYFEDTRAVLHLTLRNGDLSPLERLKAYVDAGIAHMREGEMRSGCFYGNLGAEVPEHSEALRQRLMQIFDELAASIADCLAAAVVAEELAASTDAGGLARIIIAALQGSILLSKVYRDEGPMLQFKRQVFTSLLRYGSRGGPFETAMAAELQPAV</sequence>
<keyword evidence="2 4" id="KW-0238">DNA-binding</keyword>
<evidence type="ECO:0000259" key="5">
    <source>
        <dbReference type="PROSITE" id="PS50977"/>
    </source>
</evidence>
<dbReference type="InterPro" id="IPR011075">
    <property type="entry name" value="TetR_C"/>
</dbReference>
<keyword evidence="3" id="KW-0804">Transcription</keyword>
<dbReference type="EMBL" id="VITN01000023">
    <property type="protein sequence ID" value="TWB12802.1"/>
    <property type="molecule type" value="Genomic_DNA"/>
</dbReference>
<dbReference type="InterPro" id="IPR001647">
    <property type="entry name" value="HTH_TetR"/>
</dbReference>
<dbReference type="Pfam" id="PF16925">
    <property type="entry name" value="TetR_C_13"/>
    <property type="match status" value="1"/>
</dbReference>
<feature type="domain" description="HTH tetR-type" evidence="5">
    <location>
        <begin position="16"/>
        <end position="76"/>
    </location>
</feature>
<reference evidence="6 7" key="1">
    <citation type="submission" date="2019-06" db="EMBL/GenBank/DDBJ databases">
        <title>Genomic Encyclopedia of Type Strains, Phase IV (KMG-V): Genome sequencing to study the core and pangenomes of soil and plant-associated prokaryotes.</title>
        <authorList>
            <person name="Whitman W."/>
        </authorList>
    </citation>
    <scope>NUCLEOTIDE SEQUENCE [LARGE SCALE GENOMIC DNA]</scope>
    <source>
        <strain evidence="6 7">BR 11880</strain>
    </source>
</reference>
<dbReference type="PANTHER" id="PTHR47506">
    <property type="entry name" value="TRANSCRIPTIONAL REGULATORY PROTEIN"/>
    <property type="match status" value="1"/>
</dbReference>
<keyword evidence="1" id="KW-0805">Transcription regulation</keyword>
<evidence type="ECO:0000313" key="7">
    <source>
        <dbReference type="Proteomes" id="UP000319859"/>
    </source>
</evidence>
<dbReference type="GO" id="GO:0003677">
    <property type="term" value="F:DNA binding"/>
    <property type="evidence" value="ECO:0007669"/>
    <property type="project" value="UniProtKB-UniRule"/>
</dbReference>
<evidence type="ECO:0000256" key="4">
    <source>
        <dbReference type="PROSITE-ProRule" id="PRU00335"/>
    </source>
</evidence>
<dbReference type="PANTHER" id="PTHR47506:SF6">
    <property type="entry name" value="HTH-TYPE TRANSCRIPTIONAL REPRESSOR NEMR"/>
    <property type="match status" value="1"/>
</dbReference>
<dbReference type="SUPFAM" id="SSF48498">
    <property type="entry name" value="Tetracyclin repressor-like, C-terminal domain"/>
    <property type="match status" value="1"/>
</dbReference>
<dbReference type="InterPro" id="IPR009057">
    <property type="entry name" value="Homeodomain-like_sf"/>
</dbReference>
<dbReference type="Gene3D" id="1.10.357.10">
    <property type="entry name" value="Tetracycline Repressor, domain 2"/>
    <property type="match status" value="1"/>
</dbReference>
<dbReference type="InterPro" id="IPR036271">
    <property type="entry name" value="Tet_transcr_reg_TetR-rel_C_sf"/>
</dbReference>
<name>A0A560ETU8_9PROT</name>
<accession>A0A560ETU8</accession>
<gene>
    <name evidence="6" type="ORF">FBZ89_12313</name>
</gene>